<evidence type="ECO:0000313" key="1">
    <source>
        <dbReference type="EMBL" id="RNA00868.1"/>
    </source>
</evidence>
<name>A0A3M7PQD7_BRAPC</name>
<dbReference type="Proteomes" id="UP000276133">
    <property type="component" value="Unassembled WGS sequence"/>
</dbReference>
<dbReference type="AlphaFoldDB" id="A0A3M7PQD7"/>
<comment type="caution">
    <text evidence="1">The sequence shown here is derived from an EMBL/GenBank/DDBJ whole genome shotgun (WGS) entry which is preliminary data.</text>
</comment>
<protein>
    <submittedName>
        <fullName evidence="1">Uncharacterized protein</fullName>
    </submittedName>
</protein>
<organism evidence="1 2">
    <name type="scientific">Brachionus plicatilis</name>
    <name type="common">Marine rotifer</name>
    <name type="synonym">Brachionus muelleri</name>
    <dbReference type="NCBI Taxonomy" id="10195"/>
    <lineage>
        <taxon>Eukaryota</taxon>
        <taxon>Metazoa</taxon>
        <taxon>Spiralia</taxon>
        <taxon>Gnathifera</taxon>
        <taxon>Rotifera</taxon>
        <taxon>Eurotatoria</taxon>
        <taxon>Monogononta</taxon>
        <taxon>Pseudotrocha</taxon>
        <taxon>Ploima</taxon>
        <taxon>Brachionidae</taxon>
        <taxon>Brachionus</taxon>
    </lineage>
</organism>
<accession>A0A3M7PQD7</accession>
<dbReference type="EMBL" id="REGN01009580">
    <property type="protein sequence ID" value="RNA00868.1"/>
    <property type="molecule type" value="Genomic_DNA"/>
</dbReference>
<reference evidence="1 2" key="1">
    <citation type="journal article" date="2018" name="Sci. Rep.">
        <title>Genomic signatures of local adaptation to the degree of environmental predictability in rotifers.</title>
        <authorList>
            <person name="Franch-Gras L."/>
            <person name="Hahn C."/>
            <person name="Garcia-Roger E.M."/>
            <person name="Carmona M.J."/>
            <person name="Serra M."/>
            <person name="Gomez A."/>
        </authorList>
    </citation>
    <scope>NUCLEOTIDE SEQUENCE [LARGE SCALE GENOMIC DNA]</scope>
    <source>
        <strain evidence="1">HYR1</strain>
    </source>
</reference>
<evidence type="ECO:0000313" key="2">
    <source>
        <dbReference type="Proteomes" id="UP000276133"/>
    </source>
</evidence>
<gene>
    <name evidence="1" type="ORF">BpHYR1_033905</name>
</gene>
<sequence length="60" mass="7136">MDNLITNLVDSEFLKSRNRFQINESRNKRKIFSDDNQFDADKKIAEHSNNILYVTKKMSN</sequence>
<keyword evidence="2" id="KW-1185">Reference proteome</keyword>
<proteinExistence type="predicted"/>